<feature type="domain" description="O-methyltransferase C-terminal" evidence="5">
    <location>
        <begin position="166"/>
        <end position="342"/>
    </location>
</feature>
<dbReference type="InterPro" id="IPR001077">
    <property type="entry name" value="COMT_C"/>
</dbReference>
<dbReference type="InterPro" id="IPR016461">
    <property type="entry name" value="COMT-like"/>
</dbReference>
<evidence type="ECO:0000259" key="5">
    <source>
        <dbReference type="Pfam" id="PF00891"/>
    </source>
</evidence>
<name>A0A0W0Z6K7_LEGSP</name>
<dbReference type="InterPro" id="IPR029063">
    <property type="entry name" value="SAM-dependent_MTases_sf"/>
</dbReference>
<dbReference type="RefSeq" id="WP_058483261.1">
    <property type="nucleotide sequence ID" value="NZ_CAAAII010000014.1"/>
</dbReference>
<evidence type="ECO:0000256" key="3">
    <source>
        <dbReference type="ARBA" id="ARBA00022691"/>
    </source>
</evidence>
<dbReference type="Pfam" id="PF00891">
    <property type="entry name" value="Methyltransf_2"/>
    <property type="match status" value="1"/>
</dbReference>
<keyword evidence="7" id="KW-1185">Reference proteome</keyword>
<sequence>MSQKHSGKQHTPYYGEDRDHSDTSRHIKYNARFYDNYFSLIADGARLKLVEPMFKLNVFALFENKKYVLESDIIEQLDLMPIPAKKWLHLLSAEQFLIKVTTANYQPAYQLPDEFIRLMRNKEGWKWMQFFFANWMTAADENLKSALQFGQVKKRFSWPPKTDEEIAWLEDWMAKTAVQPTHCLLEYIHFNDVANVLDVGGGDGTMACAFVTAYPHLKATVYNLPKASELARKNIAARELSHKVSVVGADFIKEDTFPAGFDLIMFTRVLFDWDESVDRKLLRMAYQALPENGQVAICEFYKEENDDSCLVAEYRYLFYDDFPVRMVKPAAEYRAMLEETGFVIEIPNTVKKQPLYDCTLILARKPIQK</sequence>
<evidence type="ECO:0000313" key="7">
    <source>
        <dbReference type="Proteomes" id="UP000054877"/>
    </source>
</evidence>
<dbReference type="GO" id="GO:0032259">
    <property type="term" value="P:methylation"/>
    <property type="evidence" value="ECO:0007669"/>
    <property type="project" value="UniProtKB-KW"/>
</dbReference>
<dbReference type="PANTHER" id="PTHR11746">
    <property type="entry name" value="O-METHYLTRANSFERASE"/>
    <property type="match status" value="1"/>
</dbReference>
<evidence type="ECO:0000256" key="4">
    <source>
        <dbReference type="SAM" id="MobiDB-lite"/>
    </source>
</evidence>
<dbReference type="GO" id="GO:0008171">
    <property type="term" value="F:O-methyltransferase activity"/>
    <property type="evidence" value="ECO:0007669"/>
    <property type="project" value="InterPro"/>
</dbReference>
<dbReference type="PATRIC" id="fig|452.5.peg.1490"/>
<dbReference type="PROSITE" id="PS51683">
    <property type="entry name" value="SAM_OMT_II"/>
    <property type="match status" value="1"/>
</dbReference>
<comment type="caution">
    <text evidence="6">The sequence shown here is derived from an EMBL/GenBank/DDBJ whole genome shotgun (WGS) entry which is preliminary data.</text>
</comment>
<dbReference type="OrthoDB" id="582216at2"/>
<accession>A0A0W0Z6K7</accession>
<dbReference type="EMBL" id="LNYX01000013">
    <property type="protein sequence ID" value="KTD64543.1"/>
    <property type="molecule type" value="Genomic_DNA"/>
</dbReference>
<evidence type="ECO:0000256" key="2">
    <source>
        <dbReference type="ARBA" id="ARBA00022679"/>
    </source>
</evidence>
<gene>
    <name evidence="6" type="ORF">Lspi_1350</name>
</gene>
<keyword evidence="2 6" id="KW-0808">Transferase</keyword>
<feature type="region of interest" description="Disordered" evidence="4">
    <location>
        <begin position="1"/>
        <end position="21"/>
    </location>
</feature>
<evidence type="ECO:0000313" key="6">
    <source>
        <dbReference type="EMBL" id="KTD64543.1"/>
    </source>
</evidence>
<proteinExistence type="predicted"/>
<protein>
    <submittedName>
        <fullName evidence="6">Hydroxyneurosporene (C20) methyltransferase</fullName>
    </submittedName>
</protein>
<dbReference type="CDD" id="cd02440">
    <property type="entry name" value="AdoMet_MTases"/>
    <property type="match status" value="1"/>
</dbReference>
<keyword evidence="3" id="KW-0949">S-adenosyl-L-methionine</keyword>
<dbReference type="STRING" id="452.Lspi_1350"/>
<dbReference type="AlphaFoldDB" id="A0A0W0Z6K7"/>
<reference evidence="6 7" key="1">
    <citation type="submission" date="2015-11" db="EMBL/GenBank/DDBJ databases">
        <title>Genomic analysis of 38 Legionella species identifies large and diverse effector repertoires.</title>
        <authorList>
            <person name="Burstein D."/>
            <person name="Amaro F."/>
            <person name="Zusman T."/>
            <person name="Lifshitz Z."/>
            <person name="Cohen O."/>
            <person name="Gilbert J.A."/>
            <person name="Pupko T."/>
            <person name="Shuman H.A."/>
            <person name="Segal G."/>
        </authorList>
    </citation>
    <scope>NUCLEOTIDE SEQUENCE [LARGE SCALE GENOMIC DNA]</scope>
    <source>
        <strain evidence="6 7">Mt.St.Helens-9</strain>
    </source>
</reference>
<dbReference type="Proteomes" id="UP000054877">
    <property type="component" value="Unassembled WGS sequence"/>
</dbReference>
<evidence type="ECO:0000256" key="1">
    <source>
        <dbReference type="ARBA" id="ARBA00022603"/>
    </source>
</evidence>
<dbReference type="SUPFAM" id="SSF53335">
    <property type="entry name" value="S-adenosyl-L-methionine-dependent methyltransferases"/>
    <property type="match status" value="1"/>
</dbReference>
<organism evidence="6 7">
    <name type="scientific">Legionella spiritensis</name>
    <dbReference type="NCBI Taxonomy" id="452"/>
    <lineage>
        <taxon>Bacteria</taxon>
        <taxon>Pseudomonadati</taxon>
        <taxon>Pseudomonadota</taxon>
        <taxon>Gammaproteobacteria</taxon>
        <taxon>Legionellales</taxon>
        <taxon>Legionellaceae</taxon>
        <taxon>Legionella</taxon>
    </lineage>
</organism>
<keyword evidence="1 6" id="KW-0489">Methyltransferase</keyword>
<dbReference type="Gene3D" id="3.40.50.150">
    <property type="entry name" value="Vaccinia Virus protein VP39"/>
    <property type="match status" value="1"/>
</dbReference>